<gene>
    <name evidence="1" type="ORF">ALO41_100057</name>
    <name evidence="2" type="ORF">ALP90_04502</name>
</gene>
<dbReference type="EMBL" id="RBRS01000022">
    <property type="protein sequence ID" value="RMR25311.1"/>
    <property type="molecule type" value="Genomic_DNA"/>
</dbReference>
<reference evidence="2 4" key="2">
    <citation type="submission" date="2018-08" db="EMBL/GenBank/DDBJ databases">
        <title>Recombination of ecologically and evolutionarily significant loci maintains genetic cohesion in the Pseudomonas syringae species complex.</title>
        <authorList>
            <person name="Dillon M."/>
            <person name="Thakur S."/>
            <person name="Almeida R.N.D."/>
            <person name="Weir B.S."/>
            <person name="Guttman D.S."/>
        </authorList>
    </citation>
    <scope>NUCLEOTIDE SEQUENCE [LARGE SCALE GENOMIC DNA]</scope>
    <source>
        <strain evidence="2 4">ICMP 5931</strain>
    </source>
</reference>
<accession>A0A0N8TB64</accession>
<evidence type="ECO:0000313" key="3">
    <source>
        <dbReference type="Proteomes" id="UP000050266"/>
    </source>
</evidence>
<dbReference type="NCBIfam" id="TIGR02610">
    <property type="entry name" value="PHA_gran_rgn"/>
    <property type="match status" value="1"/>
</dbReference>
<proteinExistence type="predicted"/>
<name>A0A0N8TB64_PSEA0</name>
<dbReference type="AlphaFoldDB" id="A0A0N8TB64"/>
<dbReference type="Proteomes" id="UP000271097">
    <property type="component" value="Unassembled WGS sequence"/>
</dbReference>
<protein>
    <submittedName>
        <fullName evidence="1">Putative polyhydroxyalkanoic acid system protein</fullName>
    </submittedName>
</protein>
<dbReference type="InterPro" id="IPR013433">
    <property type="entry name" value="PHA_gran_rgn"/>
</dbReference>
<organism evidence="1 3">
    <name type="scientific">Pseudomonas amygdali pv. ulmi</name>
    <dbReference type="NCBI Taxonomy" id="251720"/>
    <lineage>
        <taxon>Bacteria</taxon>
        <taxon>Pseudomonadati</taxon>
        <taxon>Pseudomonadota</taxon>
        <taxon>Gammaproteobacteria</taxon>
        <taxon>Pseudomonadales</taxon>
        <taxon>Pseudomonadaceae</taxon>
        <taxon>Pseudomonas</taxon>
        <taxon>Pseudomonas amygdali</taxon>
    </lineage>
</organism>
<evidence type="ECO:0000313" key="4">
    <source>
        <dbReference type="Proteomes" id="UP000271097"/>
    </source>
</evidence>
<reference evidence="1 3" key="1">
    <citation type="submission" date="2015-09" db="EMBL/GenBank/DDBJ databases">
        <title>Genome announcement of multiple Pseudomonas syringae strains.</title>
        <authorList>
            <person name="Thakur S."/>
            <person name="Wang P.W."/>
            <person name="Gong Y."/>
            <person name="Weir B.S."/>
            <person name="Guttman D.S."/>
        </authorList>
    </citation>
    <scope>NUCLEOTIDE SEQUENCE [LARGE SCALE GENOMIC DNA]</scope>
    <source>
        <strain evidence="1 3">ICMP3962</strain>
    </source>
</reference>
<dbReference type="PATRIC" id="fig|251720.4.peg.6248"/>
<comment type="caution">
    <text evidence="1">The sequence shown here is derived from an EMBL/GenBank/DDBJ whole genome shotgun (WGS) entry which is preliminary data.</text>
</comment>
<dbReference type="Pfam" id="PF09650">
    <property type="entry name" value="PHA_gran_rgn"/>
    <property type="match status" value="1"/>
</dbReference>
<evidence type="ECO:0000313" key="2">
    <source>
        <dbReference type="EMBL" id="RMR25311.1"/>
    </source>
</evidence>
<dbReference type="Proteomes" id="UP000050266">
    <property type="component" value="Unassembled WGS sequence"/>
</dbReference>
<dbReference type="EMBL" id="LJRQ01000390">
    <property type="protein sequence ID" value="KPZ07121.1"/>
    <property type="molecule type" value="Genomic_DNA"/>
</dbReference>
<sequence>MQAAVYSCAAFHLIIKEACMAKITVERPHALGREKARERAEQLVEKLSDKYGLAHEWAGDTVKLEGKGAKGKVEVEDALIRINIELNFILSAMSGSIKTEVERVLDKALAA</sequence>
<evidence type="ECO:0000313" key="1">
    <source>
        <dbReference type="EMBL" id="KPZ07121.1"/>
    </source>
</evidence>